<feature type="compositionally biased region" description="Basic and acidic residues" evidence="1">
    <location>
        <begin position="40"/>
        <end position="50"/>
    </location>
</feature>
<protein>
    <submittedName>
        <fullName evidence="3">Uncharacterized protein</fullName>
    </submittedName>
</protein>
<accession>A0AAE0HAD2</accession>
<keyword evidence="4" id="KW-1185">Reference proteome</keyword>
<evidence type="ECO:0000256" key="2">
    <source>
        <dbReference type="SAM" id="SignalP"/>
    </source>
</evidence>
<feature type="signal peptide" evidence="2">
    <location>
        <begin position="1"/>
        <end position="19"/>
    </location>
</feature>
<evidence type="ECO:0000256" key="1">
    <source>
        <dbReference type="SAM" id="MobiDB-lite"/>
    </source>
</evidence>
<proteinExistence type="predicted"/>
<dbReference type="GeneID" id="87841594"/>
<evidence type="ECO:0000313" key="3">
    <source>
        <dbReference type="EMBL" id="KAK3291906.1"/>
    </source>
</evidence>
<feature type="region of interest" description="Disordered" evidence="1">
    <location>
        <begin position="24"/>
        <end position="57"/>
    </location>
</feature>
<feature type="region of interest" description="Disordered" evidence="1">
    <location>
        <begin position="165"/>
        <end position="189"/>
    </location>
</feature>
<organism evidence="3 4">
    <name type="scientific">Chaetomium fimeti</name>
    <dbReference type="NCBI Taxonomy" id="1854472"/>
    <lineage>
        <taxon>Eukaryota</taxon>
        <taxon>Fungi</taxon>
        <taxon>Dikarya</taxon>
        <taxon>Ascomycota</taxon>
        <taxon>Pezizomycotina</taxon>
        <taxon>Sordariomycetes</taxon>
        <taxon>Sordariomycetidae</taxon>
        <taxon>Sordariales</taxon>
        <taxon>Chaetomiaceae</taxon>
        <taxon>Chaetomium</taxon>
    </lineage>
</organism>
<feature type="chain" id="PRO_5042261558" evidence="2">
    <location>
        <begin position="20"/>
        <end position="393"/>
    </location>
</feature>
<name>A0AAE0HAD2_9PEZI</name>
<dbReference type="EMBL" id="JAUEPN010000008">
    <property type="protein sequence ID" value="KAK3291906.1"/>
    <property type="molecule type" value="Genomic_DNA"/>
</dbReference>
<comment type="caution">
    <text evidence="3">The sequence shown here is derived from an EMBL/GenBank/DDBJ whole genome shotgun (WGS) entry which is preliminary data.</text>
</comment>
<dbReference type="Pfam" id="PF11927">
    <property type="entry name" value="HODM_asu-like"/>
    <property type="match status" value="1"/>
</dbReference>
<sequence>MAFFFVLVLVVSILAGTIARRHIRSPPSPASERVGSADSKALRAKDEPGEKGNALGHDSAIETLPDFDWRTTPPLKLRPFKPTYNITMALQTSRPSDLILIDKNYLERVIRRRTLIADYKSAVFGAAPSGHAPVRELYTYLLGTYLPARYPTMFHLSHSPTSYSSPSPQTLFHNRATGRSSPLSPPPSTAAEMLQILGETVEDDLFLLLPDRDTDKPEGEGGAHRAVAFVCCHPAGFDPSEKLGKVLAEIHGPVPGYEKIGASMERYFGRLEVGRCVKRVNWSVQAHSRLYAPSGNHVYAGEDIEEEAGIDVDKARFRVELQALTRLPETRAVLFSFKTYMYSLDEIRREGLGPELADAIEGLKAGNAPGMWVYKGGVRWGNAACEYLRADGG</sequence>
<dbReference type="InterPro" id="IPR021848">
    <property type="entry name" value="HODM_asu-like"/>
</dbReference>
<dbReference type="RefSeq" id="XP_062655420.1">
    <property type="nucleotide sequence ID" value="XM_062804646.1"/>
</dbReference>
<dbReference type="AlphaFoldDB" id="A0AAE0HAD2"/>
<keyword evidence="2" id="KW-0732">Signal</keyword>
<dbReference type="Proteomes" id="UP001278766">
    <property type="component" value="Unassembled WGS sequence"/>
</dbReference>
<evidence type="ECO:0000313" key="4">
    <source>
        <dbReference type="Proteomes" id="UP001278766"/>
    </source>
</evidence>
<reference evidence="3" key="2">
    <citation type="submission" date="2023-06" db="EMBL/GenBank/DDBJ databases">
        <authorList>
            <consortium name="Lawrence Berkeley National Laboratory"/>
            <person name="Haridas S."/>
            <person name="Hensen N."/>
            <person name="Bonometti L."/>
            <person name="Westerberg I."/>
            <person name="Brannstrom I.O."/>
            <person name="Guillou S."/>
            <person name="Cros-Aarteil S."/>
            <person name="Calhoun S."/>
            <person name="Kuo A."/>
            <person name="Mondo S."/>
            <person name="Pangilinan J."/>
            <person name="Riley R."/>
            <person name="Labutti K."/>
            <person name="Andreopoulos B."/>
            <person name="Lipzen A."/>
            <person name="Chen C."/>
            <person name="Yanf M."/>
            <person name="Daum C."/>
            <person name="Ng V."/>
            <person name="Clum A."/>
            <person name="Steindorff A."/>
            <person name="Ohm R."/>
            <person name="Martin F."/>
            <person name="Silar P."/>
            <person name="Natvig D."/>
            <person name="Lalanne C."/>
            <person name="Gautier V."/>
            <person name="Ament-Velasquez S.L."/>
            <person name="Kruys A."/>
            <person name="Hutchinson M.I."/>
            <person name="Powell A.J."/>
            <person name="Barry K."/>
            <person name="Miller A.N."/>
            <person name="Grigoriev I.V."/>
            <person name="Debuchy R."/>
            <person name="Gladieux P."/>
            <person name="Thoren M.H."/>
            <person name="Johannesson H."/>
        </authorList>
    </citation>
    <scope>NUCLEOTIDE SEQUENCE</scope>
    <source>
        <strain evidence="3">CBS 168.71</strain>
    </source>
</reference>
<reference evidence="3" key="1">
    <citation type="journal article" date="2023" name="Mol. Phylogenet. Evol.">
        <title>Genome-scale phylogeny and comparative genomics of the fungal order Sordariales.</title>
        <authorList>
            <person name="Hensen N."/>
            <person name="Bonometti L."/>
            <person name="Westerberg I."/>
            <person name="Brannstrom I.O."/>
            <person name="Guillou S."/>
            <person name="Cros-Aarteil S."/>
            <person name="Calhoun S."/>
            <person name="Haridas S."/>
            <person name="Kuo A."/>
            <person name="Mondo S."/>
            <person name="Pangilinan J."/>
            <person name="Riley R."/>
            <person name="LaButti K."/>
            <person name="Andreopoulos B."/>
            <person name="Lipzen A."/>
            <person name="Chen C."/>
            <person name="Yan M."/>
            <person name="Daum C."/>
            <person name="Ng V."/>
            <person name="Clum A."/>
            <person name="Steindorff A."/>
            <person name="Ohm R.A."/>
            <person name="Martin F."/>
            <person name="Silar P."/>
            <person name="Natvig D.O."/>
            <person name="Lalanne C."/>
            <person name="Gautier V."/>
            <person name="Ament-Velasquez S.L."/>
            <person name="Kruys A."/>
            <person name="Hutchinson M.I."/>
            <person name="Powell A.J."/>
            <person name="Barry K."/>
            <person name="Miller A.N."/>
            <person name="Grigoriev I.V."/>
            <person name="Debuchy R."/>
            <person name="Gladieux P."/>
            <person name="Hiltunen Thoren M."/>
            <person name="Johannesson H."/>
        </authorList>
    </citation>
    <scope>NUCLEOTIDE SEQUENCE</scope>
    <source>
        <strain evidence="3">CBS 168.71</strain>
    </source>
</reference>
<gene>
    <name evidence="3" type="ORF">B0H64DRAFT_408379</name>
</gene>